<dbReference type="EMBL" id="LT981265">
    <property type="protein sequence ID" value="SPC34602.1"/>
    <property type="molecule type" value="Genomic_DNA"/>
</dbReference>
<dbReference type="AlphaFoldDB" id="A0A2K5ASI3"/>
<dbReference type="Proteomes" id="UP000236248">
    <property type="component" value="Chromosome NCAV"/>
</dbReference>
<gene>
    <name evidence="1" type="ORF">NCAV_1436</name>
</gene>
<accession>A0A2K5ASI3</accession>
<organism evidence="1 2">
    <name type="scientific">Candidatus Nitrosocaldus cavascurensis</name>
    <dbReference type="NCBI Taxonomy" id="2058097"/>
    <lineage>
        <taxon>Archaea</taxon>
        <taxon>Nitrososphaerota</taxon>
        <taxon>Nitrososphaeria</taxon>
        <taxon>Candidatus Nitrosocaldales</taxon>
        <taxon>Candidatus Nitrosocaldaceae</taxon>
        <taxon>Candidatus Nitrosocaldus</taxon>
    </lineage>
</organism>
<name>A0A2K5ASI3_9ARCH</name>
<dbReference type="KEGG" id="ncv:NCAV_1436"/>
<proteinExistence type="predicted"/>
<evidence type="ECO:0000313" key="1">
    <source>
        <dbReference type="EMBL" id="SPC34602.1"/>
    </source>
</evidence>
<sequence>MHLSHLMPRAREAKATFTVGQTWGALKKAWKGYKIAKVQGDREKMIEYAQKIRKLQSELKVPQATFPELSIA</sequence>
<reference evidence="2" key="1">
    <citation type="submission" date="2018-01" db="EMBL/GenBank/DDBJ databases">
        <authorList>
            <person name="Kerou L M."/>
        </authorList>
    </citation>
    <scope>NUCLEOTIDE SEQUENCE [LARGE SCALE GENOMIC DNA]</scope>
    <source>
        <strain evidence="2">SCU2</strain>
    </source>
</reference>
<protein>
    <submittedName>
        <fullName evidence="1">Uncharacterized protein</fullName>
    </submittedName>
</protein>
<keyword evidence="2" id="KW-1185">Reference proteome</keyword>
<evidence type="ECO:0000313" key="2">
    <source>
        <dbReference type="Proteomes" id="UP000236248"/>
    </source>
</evidence>